<dbReference type="Gene3D" id="2.170.270.10">
    <property type="entry name" value="SET domain"/>
    <property type="match status" value="1"/>
</dbReference>
<protein>
    <recommendedName>
        <fullName evidence="1">SET domain-containing protein</fullName>
    </recommendedName>
</protein>
<accession>A0A6A6Q397</accession>
<dbReference type="Gene3D" id="6.10.140.2220">
    <property type="match status" value="1"/>
</dbReference>
<dbReference type="OrthoDB" id="438641at2759"/>
<dbReference type="GeneID" id="54479772"/>
<dbReference type="Pfam" id="PF00856">
    <property type="entry name" value="SET"/>
    <property type="match status" value="1"/>
</dbReference>
<dbReference type="InterPro" id="IPR050869">
    <property type="entry name" value="H3K4_H4K5_MeTrfase"/>
</dbReference>
<evidence type="ECO:0000313" key="3">
    <source>
        <dbReference type="Proteomes" id="UP000799767"/>
    </source>
</evidence>
<name>A0A6A6Q397_9PEZI</name>
<proteinExistence type="predicted"/>
<dbReference type="PANTHER" id="PTHR12197">
    <property type="entry name" value="HISTONE-LYSINE N-METHYLTRANSFERASE SMYD"/>
    <property type="match status" value="1"/>
</dbReference>
<dbReference type="CDD" id="cd20071">
    <property type="entry name" value="SET_SMYD"/>
    <property type="match status" value="1"/>
</dbReference>
<organism evidence="2 3">
    <name type="scientific">Neohortaea acidophila</name>
    <dbReference type="NCBI Taxonomy" id="245834"/>
    <lineage>
        <taxon>Eukaryota</taxon>
        <taxon>Fungi</taxon>
        <taxon>Dikarya</taxon>
        <taxon>Ascomycota</taxon>
        <taxon>Pezizomycotina</taxon>
        <taxon>Dothideomycetes</taxon>
        <taxon>Dothideomycetidae</taxon>
        <taxon>Mycosphaerellales</taxon>
        <taxon>Teratosphaeriaceae</taxon>
        <taxon>Neohortaea</taxon>
    </lineage>
</organism>
<dbReference type="PANTHER" id="PTHR12197:SF273">
    <property type="entry name" value="MYND-TYPE ZINC FINGER PROTEIN SAMB"/>
    <property type="match status" value="1"/>
</dbReference>
<dbReference type="PROSITE" id="PS50280">
    <property type="entry name" value="SET"/>
    <property type="match status" value="1"/>
</dbReference>
<evidence type="ECO:0000259" key="1">
    <source>
        <dbReference type="PROSITE" id="PS50280"/>
    </source>
</evidence>
<dbReference type="SUPFAM" id="SSF82199">
    <property type="entry name" value="SET domain"/>
    <property type="match status" value="1"/>
</dbReference>
<dbReference type="AlphaFoldDB" id="A0A6A6Q397"/>
<dbReference type="RefSeq" id="XP_033593311.1">
    <property type="nucleotide sequence ID" value="XM_033738771.1"/>
</dbReference>
<keyword evidence="3" id="KW-1185">Reference proteome</keyword>
<dbReference type="InterPro" id="IPR001214">
    <property type="entry name" value="SET_dom"/>
</dbReference>
<feature type="domain" description="SET" evidence="1">
    <location>
        <begin position="212"/>
        <end position="512"/>
    </location>
</feature>
<gene>
    <name evidence="2" type="ORF">BDY17DRAFT_85009</name>
</gene>
<dbReference type="GO" id="GO:0005634">
    <property type="term" value="C:nucleus"/>
    <property type="evidence" value="ECO:0007669"/>
    <property type="project" value="TreeGrafter"/>
</dbReference>
<dbReference type="Proteomes" id="UP000799767">
    <property type="component" value="Unassembled WGS sequence"/>
</dbReference>
<reference evidence="2" key="1">
    <citation type="journal article" date="2020" name="Stud. Mycol.">
        <title>101 Dothideomycetes genomes: a test case for predicting lifestyles and emergence of pathogens.</title>
        <authorList>
            <person name="Haridas S."/>
            <person name="Albert R."/>
            <person name="Binder M."/>
            <person name="Bloem J."/>
            <person name="Labutti K."/>
            <person name="Salamov A."/>
            <person name="Andreopoulos B."/>
            <person name="Baker S."/>
            <person name="Barry K."/>
            <person name="Bills G."/>
            <person name="Bluhm B."/>
            <person name="Cannon C."/>
            <person name="Castanera R."/>
            <person name="Culley D."/>
            <person name="Daum C."/>
            <person name="Ezra D."/>
            <person name="Gonzalez J."/>
            <person name="Henrissat B."/>
            <person name="Kuo A."/>
            <person name="Liang C."/>
            <person name="Lipzen A."/>
            <person name="Lutzoni F."/>
            <person name="Magnuson J."/>
            <person name="Mondo S."/>
            <person name="Nolan M."/>
            <person name="Ohm R."/>
            <person name="Pangilinan J."/>
            <person name="Park H.-J."/>
            <person name="Ramirez L."/>
            <person name="Alfaro M."/>
            <person name="Sun H."/>
            <person name="Tritt A."/>
            <person name="Yoshinaga Y."/>
            <person name="Zwiers L.-H."/>
            <person name="Turgeon B."/>
            <person name="Goodwin S."/>
            <person name="Spatafora J."/>
            <person name="Crous P."/>
            <person name="Grigoriev I."/>
        </authorList>
    </citation>
    <scope>NUCLEOTIDE SEQUENCE</scope>
    <source>
        <strain evidence="2">CBS 113389</strain>
    </source>
</reference>
<evidence type="ECO:0000313" key="2">
    <source>
        <dbReference type="EMBL" id="KAF2486742.1"/>
    </source>
</evidence>
<dbReference type="EMBL" id="MU001632">
    <property type="protein sequence ID" value="KAF2486742.1"/>
    <property type="molecule type" value="Genomic_DNA"/>
</dbReference>
<dbReference type="Gene3D" id="1.10.220.160">
    <property type="match status" value="1"/>
</dbReference>
<sequence>MADVHKVVEQLRHDPYNLTLYIDLANQYLDLDYPDLAAGAAYKALLLSDAVADEGDEFHDQALASLQEQHGACRGDDRLTADIDALSVRDDPIDSSHHLSLVEHHVPIIYQILSRSLLSCGCLQSALLYSSQARRRYANNVELQKTHHLVCATAAKHAGVDEQALFARKHDGPVELPDRGVVRREIYPWNTFEPDRLRELSTLNEMMDKVAPKLEVLVVELPDLTTQSDSGCVSTVKQLGVFAKEDIAAGEVVLTEDSILTANNKLQDTLCDACSTDLPELGNSEAGNTVSCPDCEVVFCSQQCHDRAMDLYHPALCERDVESIAKDVSPTAASDALYSLLLLRTLAMAETQQCHPLELNEVKYIWGDFHNTHPQHASDSADYPNSLPFSFEHNIRLPFHMLEKMDIDIFANPQYDVWVFNTLYAKFRGTASARLSGRGGRAARGPEVGAVHPMWCLANHSCDPNVSWEWGGAIEFRAREQRVAWSDPYGKSPRPAAEPGIKKGEEIFNHYCDIDLPVKERREWAEGALGGACRCPRCIFEAGENA</sequence>
<dbReference type="InterPro" id="IPR046341">
    <property type="entry name" value="SET_dom_sf"/>
</dbReference>